<name>A0A9P5ZZD3_PLEER</name>
<dbReference type="AlphaFoldDB" id="A0A9P5ZZD3"/>
<proteinExistence type="predicted"/>
<sequence>MNPTQQAKLKDLAFHLQILPLQLPLPAAKDNINQLLHFMPCLELLNDKRPEAAANHSLEVALGLRNDSGVFNLPFQGPAVEALAKVLKLQLQSLPNSVLLNKWLDDSLMTSYQVLQKYGVTVPMSLDPLAGGLIAPSKMCIDGDDEVDAMIFEWNNIIETPDHSTESQSTQPTCRNKVKKPDTNDDKEDVDSRNGGTNAQPF</sequence>
<reference evidence="2" key="1">
    <citation type="submission" date="2020-11" db="EMBL/GenBank/DDBJ databases">
        <authorList>
            <consortium name="DOE Joint Genome Institute"/>
            <person name="Ahrendt S."/>
            <person name="Riley R."/>
            <person name="Andreopoulos W."/>
            <person name="Labutti K."/>
            <person name="Pangilinan J."/>
            <person name="Ruiz-Duenas F.J."/>
            <person name="Barrasa J.M."/>
            <person name="Sanchez-Garcia M."/>
            <person name="Camarero S."/>
            <person name="Miyauchi S."/>
            <person name="Serrano A."/>
            <person name="Linde D."/>
            <person name="Babiker R."/>
            <person name="Drula E."/>
            <person name="Ayuso-Fernandez I."/>
            <person name="Pacheco R."/>
            <person name="Padilla G."/>
            <person name="Ferreira P."/>
            <person name="Barriuso J."/>
            <person name="Kellner H."/>
            <person name="Castanera R."/>
            <person name="Alfaro M."/>
            <person name="Ramirez L."/>
            <person name="Pisabarro A.G."/>
            <person name="Kuo A."/>
            <person name="Tritt A."/>
            <person name="Lipzen A."/>
            <person name="He G."/>
            <person name="Yan M."/>
            <person name="Ng V."/>
            <person name="Cullen D."/>
            <person name="Martin F."/>
            <person name="Rosso M.-N."/>
            <person name="Henrissat B."/>
            <person name="Hibbett D."/>
            <person name="Martinez A.T."/>
            <person name="Grigoriev I.V."/>
        </authorList>
    </citation>
    <scope>NUCLEOTIDE SEQUENCE</scope>
    <source>
        <strain evidence="2">ATCC 90797</strain>
    </source>
</reference>
<accession>A0A9P5ZZD3</accession>
<evidence type="ECO:0000256" key="1">
    <source>
        <dbReference type="SAM" id="MobiDB-lite"/>
    </source>
</evidence>
<evidence type="ECO:0000313" key="3">
    <source>
        <dbReference type="Proteomes" id="UP000807025"/>
    </source>
</evidence>
<organism evidence="2 3">
    <name type="scientific">Pleurotus eryngii</name>
    <name type="common">Boletus of the steppes</name>
    <dbReference type="NCBI Taxonomy" id="5323"/>
    <lineage>
        <taxon>Eukaryota</taxon>
        <taxon>Fungi</taxon>
        <taxon>Dikarya</taxon>
        <taxon>Basidiomycota</taxon>
        <taxon>Agaricomycotina</taxon>
        <taxon>Agaricomycetes</taxon>
        <taxon>Agaricomycetidae</taxon>
        <taxon>Agaricales</taxon>
        <taxon>Pleurotineae</taxon>
        <taxon>Pleurotaceae</taxon>
        <taxon>Pleurotus</taxon>
    </lineage>
</organism>
<comment type="caution">
    <text evidence="2">The sequence shown here is derived from an EMBL/GenBank/DDBJ whole genome shotgun (WGS) entry which is preliminary data.</text>
</comment>
<gene>
    <name evidence="2" type="ORF">BDN71DRAFT_1429524</name>
</gene>
<keyword evidence="3" id="KW-1185">Reference proteome</keyword>
<feature type="region of interest" description="Disordered" evidence="1">
    <location>
        <begin position="161"/>
        <end position="202"/>
    </location>
</feature>
<protein>
    <submittedName>
        <fullName evidence="2">Uncharacterized protein</fullName>
    </submittedName>
</protein>
<dbReference type="OrthoDB" id="3236755at2759"/>
<dbReference type="EMBL" id="MU154544">
    <property type="protein sequence ID" value="KAF9497337.1"/>
    <property type="molecule type" value="Genomic_DNA"/>
</dbReference>
<evidence type="ECO:0000313" key="2">
    <source>
        <dbReference type="EMBL" id="KAF9497337.1"/>
    </source>
</evidence>
<dbReference type="Proteomes" id="UP000807025">
    <property type="component" value="Unassembled WGS sequence"/>
</dbReference>